<dbReference type="KEGG" id="vg:26642515"/>
<protein>
    <submittedName>
        <fullName evidence="1">Uncharacterized protein</fullName>
    </submittedName>
</protein>
<dbReference type="RefSeq" id="YP_009216167.1">
    <property type="nucleotide sequence ID" value="NC_028983.1"/>
</dbReference>
<sequence length="93" mass="10840">MLGIRRLKVPVTTYHDVDITTEHLVELLDRERKSLLPPGWDCLVFYKDKVTIYRAGYGSHDIGEKEEDFTDEKVIHNYSIITATIKYLKGENK</sequence>
<proteinExistence type="predicted"/>
<dbReference type="GeneID" id="26642515"/>
<evidence type="ECO:0000313" key="1">
    <source>
        <dbReference type="EMBL" id="AGR47066.1"/>
    </source>
</evidence>
<organism evidence="1 2">
    <name type="scientific">Bacillus phage Shanette</name>
    <dbReference type="NCBI Taxonomy" id="1296656"/>
    <lineage>
        <taxon>Viruses</taxon>
        <taxon>Duplodnaviria</taxon>
        <taxon>Heunggongvirae</taxon>
        <taxon>Uroviricota</taxon>
        <taxon>Caudoviricetes</taxon>
        <taxon>Herelleviridae</taxon>
        <taxon>Spounavirinae</taxon>
        <taxon>Siminovitchvirus</taxon>
        <taxon>Siminovitchvirus shanette</taxon>
    </lineage>
</organism>
<keyword evidence="2" id="KW-1185">Reference proteome</keyword>
<dbReference type="Proteomes" id="UP000015093">
    <property type="component" value="Segment"/>
</dbReference>
<dbReference type="EMBL" id="KC595513">
    <property type="protein sequence ID" value="AGR47066.1"/>
    <property type="molecule type" value="Genomic_DNA"/>
</dbReference>
<name>S5M580_9CAUD</name>
<accession>S5M580</accession>
<evidence type="ECO:0000313" key="2">
    <source>
        <dbReference type="Proteomes" id="UP000015093"/>
    </source>
</evidence>
<gene>
    <name evidence="1" type="ORF">SHANETTE_172</name>
</gene>
<reference evidence="1 2" key="1">
    <citation type="journal article" date="2014" name="Genome Announc.">
        <title>Genome Sequences of Three Novel Bacillus cereus Bacteriophages.</title>
        <authorList>
            <person name="Grose J.H."/>
            <person name="Jensen J.D."/>
            <person name="Merrill B.D."/>
            <person name="Fisher J.N."/>
            <person name="Burnett S.H."/>
            <person name="Breakwell D.P."/>
        </authorList>
    </citation>
    <scope>NUCLEOTIDE SEQUENCE [LARGE SCALE GENOMIC DNA]</scope>
</reference>